<keyword evidence="2 6" id="KW-0645">Protease</keyword>
<dbReference type="PROSITE" id="PS00136">
    <property type="entry name" value="SUBTILASE_ASP"/>
    <property type="match status" value="1"/>
</dbReference>
<evidence type="ECO:0000256" key="3">
    <source>
        <dbReference type="ARBA" id="ARBA00022801"/>
    </source>
</evidence>
<evidence type="ECO:0000256" key="4">
    <source>
        <dbReference type="ARBA" id="ARBA00022825"/>
    </source>
</evidence>
<dbReference type="InterPro" id="IPR000209">
    <property type="entry name" value="Peptidase_S8/S53_dom"/>
</dbReference>
<dbReference type="GO" id="GO:0004252">
    <property type="term" value="F:serine-type endopeptidase activity"/>
    <property type="evidence" value="ECO:0007669"/>
    <property type="project" value="InterPro"/>
</dbReference>
<keyword evidence="4 6" id="KW-0720">Serine protease</keyword>
<feature type="domain" description="Peptidase S8/S53" evidence="7">
    <location>
        <begin position="244"/>
        <end position="413"/>
    </location>
</feature>
<dbReference type="EMBL" id="LUGH01000313">
    <property type="protein sequence ID" value="OBZ86274.1"/>
    <property type="molecule type" value="Genomic_DNA"/>
</dbReference>
<evidence type="ECO:0000256" key="6">
    <source>
        <dbReference type="RuleBase" id="RU003355"/>
    </source>
</evidence>
<dbReference type="InParanoid" id="A0A1C7NFY9"/>
<comment type="caution">
    <text evidence="8">The sequence shown here is derived from an EMBL/GenBank/DDBJ whole genome shotgun (WGS) entry which is preliminary data.</text>
</comment>
<dbReference type="SUPFAM" id="SSF52743">
    <property type="entry name" value="Subtilisin-like"/>
    <property type="match status" value="1"/>
</dbReference>
<protein>
    <submittedName>
        <fullName evidence="8">Extracellular serine proteinase</fullName>
    </submittedName>
</protein>
<dbReference type="GO" id="GO:0006508">
    <property type="term" value="P:proteolysis"/>
    <property type="evidence" value="ECO:0007669"/>
    <property type="project" value="UniProtKB-KW"/>
</dbReference>
<dbReference type="CDD" id="cd04077">
    <property type="entry name" value="Peptidases_S8_PCSK9_ProteinaseK_like"/>
    <property type="match status" value="1"/>
</dbReference>
<dbReference type="InterPro" id="IPR023828">
    <property type="entry name" value="Peptidase_S8_Ser-AS"/>
</dbReference>
<dbReference type="PANTHER" id="PTHR43806">
    <property type="entry name" value="PEPTIDASE S8"/>
    <property type="match status" value="1"/>
</dbReference>
<proteinExistence type="inferred from homology"/>
<accession>A0A1C7NFY9</accession>
<evidence type="ECO:0000256" key="5">
    <source>
        <dbReference type="PROSITE-ProRule" id="PRU01240"/>
    </source>
</evidence>
<sequence>MSAVSAAAIGSDIEAAINSSTGNGQFIIELNKNACINDFVPKFIDHAYEITAQTANKDLAKKSNKVVRRDTEEEHVHVFDAYNIGDDYKAIGVKFKDSSIIRDLVKKLGNEIVTIIPDQDLQFDLPTLKTPAAKEGHSRRAPSERKGNLHIESLGKGCAKGDNNVYMKRAEIAPEPVFSAQSTISQPNADWGLVRITQRGPVGSATTYRYSTTAGSSVIAYVIDDGLRADHQEFEGRATFGGKTYGVAKKIKLVGVKALDSGGIGQISAILSSLQFVSTNAGSHLGKAIVNMSFGIEKTRIPSSGLASLNSAINSLVASGVPVFTAVGNANKDACNFMPAGNTRTYSVGATTKDDKMAGFSNYGRCTRILAPGENIKSAISTSTTATAVMSGTSMAAPHVAGVAALFIDLLGKPKPIAVYNTLDAAVTKNAIHNVKSGTPNAFLFINPV</sequence>
<dbReference type="InterPro" id="IPR034193">
    <property type="entry name" value="PCSK9_ProteinaseK-like"/>
</dbReference>
<reference evidence="8 9" key="1">
    <citation type="submission" date="2016-03" db="EMBL/GenBank/DDBJ databases">
        <title>Choanephora cucurbitarum.</title>
        <authorList>
            <person name="Min B."/>
            <person name="Park H."/>
            <person name="Park J.-H."/>
            <person name="Shin H.-D."/>
            <person name="Choi I.-G."/>
        </authorList>
    </citation>
    <scope>NUCLEOTIDE SEQUENCE [LARGE SCALE GENOMIC DNA]</scope>
    <source>
        <strain evidence="8 9">KUS-F28377</strain>
    </source>
</reference>
<organism evidence="8 9">
    <name type="scientific">Choanephora cucurbitarum</name>
    <dbReference type="NCBI Taxonomy" id="101091"/>
    <lineage>
        <taxon>Eukaryota</taxon>
        <taxon>Fungi</taxon>
        <taxon>Fungi incertae sedis</taxon>
        <taxon>Mucoromycota</taxon>
        <taxon>Mucoromycotina</taxon>
        <taxon>Mucoromycetes</taxon>
        <taxon>Mucorales</taxon>
        <taxon>Mucorineae</taxon>
        <taxon>Choanephoraceae</taxon>
        <taxon>Choanephoroideae</taxon>
        <taxon>Choanephora</taxon>
    </lineage>
</organism>
<dbReference type="Gene3D" id="3.40.50.200">
    <property type="entry name" value="Peptidase S8/S53 domain"/>
    <property type="match status" value="1"/>
</dbReference>
<dbReference type="Proteomes" id="UP000093000">
    <property type="component" value="Unassembled WGS sequence"/>
</dbReference>
<dbReference type="InterPro" id="IPR050131">
    <property type="entry name" value="Peptidase_S8_subtilisin-like"/>
</dbReference>
<dbReference type="InterPro" id="IPR023827">
    <property type="entry name" value="Peptidase_S8_Asp-AS"/>
</dbReference>
<evidence type="ECO:0000313" key="9">
    <source>
        <dbReference type="Proteomes" id="UP000093000"/>
    </source>
</evidence>
<dbReference type="AlphaFoldDB" id="A0A1C7NFY9"/>
<dbReference type="STRING" id="101091.A0A1C7NFY9"/>
<keyword evidence="9" id="KW-1185">Reference proteome</keyword>
<dbReference type="InterPro" id="IPR015500">
    <property type="entry name" value="Peptidase_S8_subtilisin-rel"/>
</dbReference>
<dbReference type="PROSITE" id="PS00138">
    <property type="entry name" value="SUBTILASE_SER"/>
    <property type="match status" value="1"/>
</dbReference>
<comment type="similarity">
    <text evidence="1 5 6">Belongs to the peptidase S8 family.</text>
</comment>
<dbReference type="PANTHER" id="PTHR43806:SF11">
    <property type="entry name" value="CEREVISIN-RELATED"/>
    <property type="match status" value="1"/>
</dbReference>
<dbReference type="InterPro" id="IPR036852">
    <property type="entry name" value="Peptidase_S8/S53_dom_sf"/>
</dbReference>
<dbReference type="GO" id="GO:0005615">
    <property type="term" value="C:extracellular space"/>
    <property type="evidence" value="ECO:0007669"/>
    <property type="project" value="TreeGrafter"/>
</dbReference>
<keyword evidence="3 6" id="KW-0378">Hydrolase</keyword>
<evidence type="ECO:0000259" key="7">
    <source>
        <dbReference type="Pfam" id="PF00082"/>
    </source>
</evidence>
<gene>
    <name evidence="8" type="primary">SEPR_1</name>
    <name evidence="8" type="ORF">A0J61_05669</name>
</gene>
<dbReference type="OrthoDB" id="206201at2759"/>
<evidence type="ECO:0000256" key="2">
    <source>
        <dbReference type="ARBA" id="ARBA00022670"/>
    </source>
</evidence>
<comment type="caution">
    <text evidence="5">Lacks conserved residue(s) required for the propagation of feature annotation.</text>
</comment>
<evidence type="ECO:0000313" key="8">
    <source>
        <dbReference type="EMBL" id="OBZ86274.1"/>
    </source>
</evidence>
<dbReference type="PROSITE" id="PS51892">
    <property type="entry name" value="SUBTILASE"/>
    <property type="match status" value="1"/>
</dbReference>
<dbReference type="PRINTS" id="PR00723">
    <property type="entry name" value="SUBTILISIN"/>
</dbReference>
<dbReference type="Pfam" id="PF00082">
    <property type="entry name" value="Peptidase_S8"/>
    <property type="match status" value="1"/>
</dbReference>
<name>A0A1C7NFY9_9FUNG</name>
<evidence type="ECO:0000256" key="1">
    <source>
        <dbReference type="ARBA" id="ARBA00011073"/>
    </source>
</evidence>